<reference evidence="2" key="1">
    <citation type="submission" date="2018-09" db="EMBL/GenBank/DDBJ databases">
        <authorList>
            <person name="Livingstone P.G."/>
            <person name="Whitworth D.E."/>
        </authorList>
    </citation>
    <scope>NUCLEOTIDE SEQUENCE [LARGE SCALE GENOMIC DNA]</scope>
    <source>
        <strain evidence="2">AB047A</strain>
    </source>
</reference>
<sequence length="602" mass="64754">PPTPTGPSPDEVNRVCSGVHCTAGYCTSEGGVAACRCGPKDQELGSTCEVDEVDDFDQFPNPGPQAQGLPVVALSGRLHRLDVDSFTFQGVKGRTYRFTCTPEGFQSCDLAISPWPTAYDRGLVTYEGRDTVLTVSLTYSTTYTASVAAWPAGFSMERGTYTLSLVEVGDAEGEPDVQMAPLLTDGTPIRGHIDFRGDEDAFTFTALEGHVYRARCTGQDLRPAIESLRYLMSWRNFEWEEGGSGTAVEKLEAGAYRLRMASNAARGTAGYECTLEDLGAEDHADEGDRATALPAFESELAVTGVLETRSDVDWFSFPAKAGHAYDLVCDRTTQSVCDFTFIDLPGTRPGGVGAPRPVVLGRDGPLWVHVSNSLLNPRGPYALKVVDLGPDQGSGVADAVPASIGVPIPGVSAPHGDQDAFRVNVEAGHVYRLRFADWDVSSSFEAYRPSEPGRNLMLLSRPPARFKSTRSEPIVFVAGSVLGPYVLTIEDVGQDDHADTLEAATVVPGPTLYAEGVVDTSYDEDWFAFDLEARAYSVSGFPLEGATPVFELFEADGVTPVPTLGSSRDVRPGAPGRYFLRVGHPISPATPGTAYRWELHPR</sequence>
<evidence type="ECO:0008006" key="3">
    <source>
        <dbReference type="Google" id="ProtNLM"/>
    </source>
</evidence>
<name>A0A3A8QB90_9BACT</name>
<dbReference type="Gene3D" id="2.60.120.380">
    <property type="match status" value="1"/>
</dbReference>
<accession>A0A3A8QB90</accession>
<protein>
    <recommendedName>
        <fullName evidence="3">EGF-like domain-containing protein</fullName>
    </recommendedName>
</protein>
<dbReference type="EMBL" id="RAWM01000078">
    <property type="protein sequence ID" value="RKH64851.1"/>
    <property type="molecule type" value="Genomic_DNA"/>
</dbReference>
<evidence type="ECO:0000313" key="1">
    <source>
        <dbReference type="EMBL" id="RKH64851.1"/>
    </source>
</evidence>
<comment type="caution">
    <text evidence="1">The sequence shown here is derived from an EMBL/GenBank/DDBJ whole genome shotgun (WGS) entry which is preliminary data.</text>
</comment>
<keyword evidence="2" id="KW-1185">Reference proteome</keyword>
<feature type="non-terminal residue" evidence="1">
    <location>
        <position position="1"/>
    </location>
</feature>
<dbReference type="RefSeq" id="WP_208647369.1">
    <property type="nucleotide sequence ID" value="NZ_RAWM01000078.1"/>
</dbReference>
<gene>
    <name evidence="1" type="ORF">D7X96_24790</name>
</gene>
<dbReference type="AlphaFoldDB" id="A0A3A8QB90"/>
<proteinExistence type="predicted"/>
<evidence type="ECO:0000313" key="2">
    <source>
        <dbReference type="Proteomes" id="UP000282656"/>
    </source>
</evidence>
<organism evidence="1 2">
    <name type="scientific">Corallococcus interemptor</name>
    <dbReference type="NCBI Taxonomy" id="2316720"/>
    <lineage>
        <taxon>Bacteria</taxon>
        <taxon>Pseudomonadati</taxon>
        <taxon>Myxococcota</taxon>
        <taxon>Myxococcia</taxon>
        <taxon>Myxococcales</taxon>
        <taxon>Cystobacterineae</taxon>
        <taxon>Myxococcaceae</taxon>
        <taxon>Corallococcus</taxon>
    </lineage>
</organism>
<dbReference type="Proteomes" id="UP000282656">
    <property type="component" value="Unassembled WGS sequence"/>
</dbReference>